<keyword evidence="1" id="KW-0472">Membrane</keyword>
<evidence type="ECO:0000313" key="3">
    <source>
        <dbReference type="Proteomes" id="UP000001057"/>
    </source>
</evidence>
<protein>
    <submittedName>
        <fullName evidence="2">Gp053</fullName>
    </submittedName>
</protein>
<feature type="transmembrane region" description="Helical" evidence="1">
    <location>
        <begin position="12"/>
        <end position="40"/>
    </location>
</feature>
<dbReference type="RefSeq" id="YP_009012634.1">
    <property type="nucleotide sequence ID" value="NC_023694.1"/>
</dbReference>
<keyword evidence="3" id="KW-1185">Reference proteome</keyword>
<evidence type="ECO:0000256" key="1">
    <source>
        <dbReference type="SAM" id="Phobius"/>
    </source>
</evidence>
<keyword evidence="1" id="KW-0812">Transmembrane</keyword>
<dbReference type="EMBL" id="GU580942">
    <property type="protein sequence ID" value="ADD81051.1"/>
    <property type="molecule type" value="Genomic_DNA"/>
</dbReference>
<dbReference type="GeneID" id="18559763"/>
<organism evidence="2 3">
    <name type="scientific">Rhodococcus phage ReqiPoco6</name>
    <dbReference type="NCBI Taxonomy" id="691964"/>
    <lineage>
        <taxon>Viruses</taxon>
        <taxon>Duplodnaviria</taxon>
        <taxon>Heunggongvirae</taxon>
        <taxon>Uroviricota</taxon>
        <taxon>Caudoviricetes</taxon>
        <taxon>Pepyhexavirus</taxon>
        <taxon>Pepyhexavirus poco6</taxon>
    </lineage>
</organism>
<dbReference type="KEGG" id="vg:18559763"/>
<dbReference type="Proteomes" id="UP000001057">
    <property type="component" value="Segment"/>
</dbReference>
<evidence type="ECO:0000313" key="2">
    <source>
        <dbReference type="EMBL" id="ADD81051.1"/>
    </source>
</evidence>
<accession>D4P7S1</accession>
<gene>
    <name evidence="2" type="ORF">Poco6gene053</name>
</gene>
<name>D4P7S1_9CAUD</name>
<reference evidence="2 3" key="1">
    <citation type="journal article" date="2011" name="Appl. Environ. Microbiol.">
        <title>Genomic and functional analyses of Rhodococcus equi phages ReqiPepy6, ReqiPoco6, ReqiPine5, and ReqiDocB7.</title>
        <authorList>
            <person name="Summer E.J."/>
            <person name="Liu M."/>
            <person name="Gill J.J."/>
            <person name="Grant M."/>
            <person name="Chan-Cortes T.N."/>
            <person name="Ferguson L."/>
            <person name="Janes C."/>
            <person name="Lange K."/>
            <person name="Bertoli M."/>
            <person name="Moore C."/>
            <person name="Orchard R.C."/>
            <person name="Cohen N."/>
            <person name="Young R."/>
        </authorList>
    </citation>
    <scope>NUCLEOTIDE SEQUENCE [LARGE SCALE GENOMIC DNA]</scope>
</reference>
<sequence>MLSTIIDVLWGVLIVLLLIVGLIVVVGLITGWMAVVWTYVTRFVNAYRTASRELEAAEERERLNESDDPYGKLD</sequence>
<proteinExistence type="predicted"/>
<keyword evidence="1" id="KW-1133">Transmembrane helix</keyword>